<keyword evidence="10" id="KW-1185">Reference proteome</keyword>
<comment type="subcellular location">
    <subcellularLocation>
        <location evidence="1">Nucleus</location>
    </subcellularLocation>
</comment>
<gene>
    <name evidence="9" type="ORF">BSTOLATCC_MIC49189</name>
</gene>
<dbReference type="PROSITE" id="PS51678">
    <property type="entry name" value="SAM_MT_PRMT"/>
    <property type="match status" value="1"/>
</dbReference>
<dbReference type="InterPro" id="IPR041698">
    <property type="entry name" value="Methyltransf_25"/>
</dbReference>
<dbReference type="Proteomes" id="UP001162131">
    <property type="component" value="Unassembled WGS sequence"/>
</dbReference>
<proteinExistence type="predicted"/>
<keyword evidence="5" id="KW-0539">Nucleus</keyword>
<dbReference type="GO" id="GO:0016274">
    <property type="term" value="F:protein-arginine N-methyltransferase activity"/>
    <property type="evidence" value="ECO:0007669"/>
    <property type="project" value="InterPro"/>
</dbReference>
<dbReference type="EMBL" id="CAJZBQ010000048">
    <property type="protein sequence ID" value="CAG9329556.1"/>
    <property type="molecule type" value="Genomic_DNA"/>
</dbReference>
<evidence type="ECO:0000313" key="10">
    <source>
        <dbReference type="Proteomes" id="UP001162131"/>
    </source>
</evidence>
<accession>A0AAU9K8T5</accession>
<evidence type="ECO:0000256" key="4">
    <source>
        <dbReference type="ARBA" id="ARBA00022691"/>
    </source>
</evidence>
<evidence type="ECO:0000256" key="5">
    <source>
        <dbReference type="ARBA" id="ARBA00023242"/>
    </source>
</evidence>
<keyword evidence="3 6" id="KW-0808">Transferase</keyword>
<reference evidence="9" key="1">
    <citation type="submission" date="2021-09" db="EMBL/GenBank/DDBJ databases">
        <authorList>
            <consortium name="AG Swart"/>
            <person name="Singh M."/>
            <person name="Singh A."/>
            <person name="Seah K."/>
            <person name="Emmerich C."/>
        </authorList>
    </citation>
    <scope>NUCLEOTIDE SEQUENCE</scope>
    <source>
        <strain evidence="9">ATCC30299</strain>
    </source>
</reference>
<evidence type="ECO:0000256" key="6">
    <source>
        <dbReference type="PROSITE-ProRule" id="PRU01015"/>
    </source>
</evidence>
<dbReference type="GO" id="GO:0042054">
    <property type="term" value="F:histone methyltransferase activity"/>
    <property type="evidence" value="ECO:0007669"/>
    <property type="project" value="TreeGrafter"/>
</dbReference>
<dbReference type="Gene3D" id="3.40.50.150">
    <property type="entry name" value="Vaccinia Virus protein VP39"/>
    <property type="match status" value="1"/>
</dbReference>
<keyword evidence="4 6" id="KW-0949">S-adenosyl-L-methionine</keyword>
<dbReference type="GO" id="GO:0032259">
    <property type="term" value="P:methylation"/>
    <property type="evidence" value="ECO:0007669"/>
    <property type="project" value="UniProtKB-KW"/>
</dbReference>
<sequence>MEFNESTEAEFQDENRWIGFDSTDNSNYGYGSDYYFNSYAHFGIHEEMIKDTVRTDTYRKAIVRNPYLFQDKIVLDIGCGTGILSVFAVRAGAKHVYAVDCSDIIDYAQKIIKNNGLQDKITLIKGKIEEIQLPVYKVDIIISEWMGYFLLYESMLNSIIFARDKWLINGGLLFPDRARIIIAAIEDEKFKQNKFDFWRDVYGINMIAMRSRAIREPFVDLVEESKIISTQAPILDIDLHTVTIENLSFCSSYSLHIPKSQILSGIVGWFEVGFFHSHKPITLNTSPRFKDTHWKQTIFYLNEGQQVEAGQVLHGSFAVRQNPAHNRELDIKVSFILEGSHRLRTWQFYRLT</sequence>
<organism evidence="9 10">
    <name type="scientific">Blepharisma stoltei</name>
    <dbReference type="NCBI Taxonomy" id="1481888"/>
    <lineage>
        <taxon>Eukaryota</taxon>
        <taxon>Sar</taxon>
        <taxon>Alveolata</taxon>
        <taxon>Ciliophora</taxon>
        <taxon>Postciliodesmatophora</taxon>
        <taxon>Heterotrichea</taxon>
        <taxon>Heterotrichida</taxon>
        <taxon>Blepharismidae</taxon>
        <taxon>Blepharisma</taxon>
    </lineage>
</organism>
<keyword evidence="2 6" id="KW-0489">Methyltransferase</keyword>
<dbReference type="PANTHER" id="PTHR11006:SF53">
    <property type="entry name" value="PROTEIN ARGININE N-METHYLTRANSFERASE 3"/>
    <property type="match status" value="1"/>
</dbReference>
<dbReference type="CDD" id="cd02440">
    <property type="entry name" value="AdoMet_MTases"/>
    <property type="match status" value="1"/>
</dbReference>
<evidence type="ECO:0000256" key="2">
    <source>
        <dbReference type="ARBA" id="ARBA00022603"/>
    </source>
</evidence>
<evidence type="ECO:0000259" key="7">
    <source>
        <dbReference type="Pfam" id="PF13649"/>
    </source>
</evidence>
<dbReference type="InterPro" id="IPR029063">
    <property type="entry name" value="SAM-dependent_MTases_sf"/>
</dbReference>
<dbReference type="Gene3D" id="2.70.160.11">
    <property type="entry name" value="Hnrnp arginine n-methyltransferase1"/>
    <property type="match status" value="1"/>
</dbReference>
<dbReference type="Pfam" id="PF13649">
    <property type="entry name" value="Methyltransf_25"/>
    <property type="match status" value="1"/>
</dbReference>
<dbReference type="FunFam" id="3.40.50.150:FF:000116">
    <property type="entry name" value="probable protein arginine N-methyltransferase 1"/>
    <property type="match status" value="1"/>
</dbReference>
<name>A0AAU9K8T5_9CILI</name>
<evidence type="ECO:0000256" key="3">
    <source>
        <dbReference type="ARBA" id="ARBA00022679"/>
    </source>
</evidence>
<feature type="domain" description="Methyltransferase" evidence="7">
    <location>
        <begin position="74"/>
        <end position="147"/>
    </location>
</feature>
<comment type="caution">
    <text evidence="9">The sequence shown here is derived from an EMBL/GenBank/DDBJ whole genome shotgun (WGS) entry which is preliminary data.</text>
</comment>
<dbReference type="SUPFAM" id="SSF53335">
    <property type="entry name" value="S-adenosyl-L-methionine-dependent methyltransferases"/>
    <property type="match status" value="1"/>
</dbReference>
<dbReference type="FunFam" id="2.70.160.11:FF:000001">
    <property type="entry name" value="Blast:Protein arginine N-methyltransferase 1"/>
    <property type="match status" value="1"/>
</dbReference>
<dbReference type="Pfam" id="PF22528">
    <property type="entry name" value="PRMT_C"/>
    <property type="match status" value="1"/>
</dbReference>
<protein>
    <submittedName>
        <fullName evidence="9">Uncharacterized protein</fullName>
    </submittedName>
</protein>
<evidence type="ECO:0000259" key="8">
    <source>
        <dbReference type="Pfam" id="PF22528"/>
    </source>
</evidence>
<dbReference type="PANTHER" id="PTHR11006">
    <property type="entry name" value="PROTEIN ARGININE N-METHYLTRANSFERASE"/>
    <property type="match status" value="1"/>
</dbReference>
<evidence type="ECO:0000256" key="1">
    <source>
        <dbReference type="ARBA" id="ARBA00004123"/>
    </source>
</evidence>
<dbReference type="InterPro" id="IPR055135">
    <property type="entry name" value="PRMT_dom"/>
</dbReference>
<dbReference type="AlphaFoldDB" id="A0AAU9K8T5"/>
<feature type="domain" description="Protein arginine N-methyltransferase" evidence="8">
    <location>
        <begin position="176"/>
        <end position="338"/>
    </location>
</feature>
<dbReference type="GO" id="GO:0005634">
    <property type="term" value="C:nucleus"/>
    <property type="evidence" value="ECO:0007669"/>
    <property type="project" value="UniProtKB-SubCell"/>
</dbReference>
<dbReference type="InterPro" id="IPR025799">
    <property type="entry name" value="Arg_MeTrfase"/>
</dbReference>
<evidence type="ECO:0000313" key="9">
    <source>
        <dbReference type="EMBL" id="CAG9329556.1"/>
    </source>
</evidence>